<organism evidence="14 15">
    <name type="scientific">Rhynchospora pubera</name>
    <dbReference type="NCBI Taxonomy" id="906938"/>
    <lineage>
        <taxon>Eukaryota</taxon>
        <taxon>Viridiplantae</taxon>
        <taxon>Streptophyta</taxon>
        <taxon>Embryophyta</taxon>
        <taxon>Tracheophyta</taxon>
        <taxon>Spermatophyta</taxon>
        <taxon>Magnoliopsida</taxon>
        <taxon>Liliopsida</taxon>
        <taxon>Poales</taxon>
        <taxon>Cyperaceae</taxon>
        <taxon>Cyperoideae</taxon>
        <taxon>Rhynchosporeae</taxon>
        <taxon>Rhynchospora</taxon>
    </lineage>
</organism>
<dbReference type="EMBL" id="JAMFTS010000002">
    <property type="protein sequence ID" value="KAJ4796913.1"/>
    <property type="molecule type" value="Genomic_DNA"/>
</dbReference>
<keyword evidence="3" id="KW-0245">EGF-like domain</keyword>
<dbReference type="InterPro" id="IPR001480">
    <property type="entry name" value="Bulb-type_lectin_dom"/>
</dbReference>
<dbReference type="InterPro" id="IPR000719">
    <property type="entry name" value="Prot_kinase_dom"/>
</dbReference>
<dbReference type="Proteomes" id="UP001140206">
    <property type="component" value="Chromosome 2"/>
</dbReference>
<dbReference type="InterPro" id="IPR036426">
    <property type="entry name" value="Bulb-type_lectin_dom_sf"/>
</dbReference>
<dbReference type="GO" id="GO:0051707">
    <property type="term" value="P:response to other organism"/>
    <property type="evidence" value="ECO:0007669"/>
    <property type="project" value="UniProtKB-ARBA"/>
</dbReference>
<dbReference type="GO" id="GO:0004674">
    <property type="term" value="F:protein serine/threonine kinase activity"/>
    <property type="evidence" value="ECO:0007669"/>
    <property type="project" value="UniProtKB-EC"/>
</dbReference>
<comment type="caution">
    <text evidence="14">The sequence shown here is derived from an EMBL/GenBank/DDBJ whole genome shotgun (WGS) entry which is preliminary data.</text>
</comment>
<evidence type="ECO:0000256" key="9">
    <source>
        <dbReference type="PROSITE-ProRule" id="PRU10141"/>
    </source>
</evidence>
<comment type="catalytic activity">
    <reaction evidence="8">
        <text>L-seryl-[protein] + ATP = O-phospho-L-seryl-[protein] + ADP + H(+)</text>
        <dbReference type="Rhea" id="RHEA:17989"/>
        <dbReference type="Rhea" id="RHEA-COMP:9863"/>
        <dbReference type="Rhea" id="RHEA-COMP:11604"/>
        <dbReference type="ChEBI" id="CHEBI:15378"/>
        <dbReference type="ChEBI" id="CHEBI:29999"/>
        <dbReference type="ChEBI" id="CHEBI:30616"/>
        <dbReference type="ChEBI" id="CHEBI:83421"/>
        <dbReference type="ChEBI" id="CHEBI:456216"/>
        <dbReference type="EC" id="2.7.11.1"/>
    </reaction>
</comment>
<feature type="domain" description="Protein kinase" evidence="12">
    <location>
        <begin position="348"/>
        <end position="417"/>
    </location>
</feature>
<dbReference type="Gene3D" id="3.30.200.20">
    <property type="entry name" value="Phosphorylase Kinase, domain 1"/>
    <property type="match status" value="1"/>
</dbReference>
<dbReference type="PROSITE" id="PS00107">
    <property type="entry name" value="PROTEIN_KINASE_ATP"/>
    <property type="match status" value="1"/>
</dbReference>
<evidence type="ECO:0000256" key="7">
    <source>
        <dbReference type="ARBA" id="ARBA00047899"/>
    </source>
</evidence>
<dbReference type="SUPFAM" id="SSF56112">
    <property type="entry name" value="Protein kinase-like (PK-like)"/>
    <property type="match status" value="1"/>
</dbReference>
<dbReference type="InterPro" id="IPR017441">
    <property type="entry name" value="Protein_kinase_ATP_BS"/>
</dbReference>
<keyword evidence="14" id="KW-0418">Kinase</keyword>
<keyword evidence="5" id="KW-0430">Lectin</keyword>
<evidence type="ECO:0000256" key="10">
    <source>
        <dbReference type="SAM" id="Phobius"/>
    </source>
</evidence>
<reference evidence="14" key="1">
    <citation type="submission" date="2022-08" db="EMBL/GenBank/DDBJ databases">
        <authorList>
            <person name="Marques A."/>
        </authorList>
    </citation>
    <scope>NUCLEOTIDE SEQUENCE</scope>
    <source>
        <strain evidence="14">RhyPub2mFocal</strain>
        <tissue evidence="14">Leaves</tissue>
    </source>
</reference>
<keyword evidence="10" id="KW-0812">Transmembrane</keyword>
<keyword evidence="10" id="KW-1133">Transmembrane helix</keyword>
<dbReference type="EC" id="2.7.11.1" evidence="2"/>
<dbReference type="InterPro" id="IPR001245">
    <property type="entry name" value="Ser-Thr/Tyr_kinase_cat_dom"/>
</dbReference>
<evidence type="ECO:0000256" key="6">
    <source>
        <dbReference type="ARBA" id="ARBA00023170"/>
    </source>
</evidence>
<dbReference type="InterPro" id="IPR003609">
    <property type="entry name" value="Pan_app"/>
</dbReference>
<keyword evidence="4 11" id="KW-0732">Signal</keyword>
<dbReference type="PANTHER" id="PTHR47976">
    <property type="entry name" value="G-TYPE LECTIN S-RECEPTOR-LIKE SERINE/THREONINE-PROTEIN KINASE SD2-5"/>
    <property type="match status" value="1"/>
</dbReference>
<feature type="transmembrane region" description="Helical" evidence="10">
    <location>
        <begin position="287"/>
        <end position="308"/>
    </location>
</feature>
<evidence type="ECO:0000256" key="11">
    <source>
        <dbReference type="SAM" id="SignalP"/>
    </source>
</evidence>
<dbReference type="PROSITE" id="PS50927">
    <property type="entry name" value="BULB_LECTIN"/>
    <property type="match status" value="1"/>
</dbReference>
<feature type="binding site" evidence="9">
    <location>
        <position position="375"/>
    </location>
    <ligand>
        <name>ATP</name>
        <dbReference type="ChEBI" id="CHEBI:30616"/>
    </ligand>
</feature>
<dbReference type="AlphaFoldDB" id="A0AAV8G1A9"/>
<dbReference type="Gene3D" id="2.90.10.30">
    <property type="match status" value="1"/>
</dbReference>
<comment type="catalytic activity">
    <reaction evidence="7">
        <text>L-threonyl-[protein] + ATP = O-phospho-L-threonyl-[protein] + ADP + H(+)</text>
        <dbReference type="Rhea" id="RHEA:46608"/>
        <dbReference type="Rhea" id="RHEA-COMP:11060"/>
        <dbReference type="Rhea" id="RHEA-COMP:11605"/>
        <dbReference type="ChEBI" id="CHEBI:15378"/>
        <dbReference type="ChEBI" id="CHEBI:30013"/>
        <dbReference type="ChEBI" id="CHEBI:30616"/>
        <dbReference type="ChEBI" id="CHEBI:61977"/>
        <dbReference type="ChEBI" id="CHEBI:456216"/>
        <dbReference type="EC" id="2.7.11.1"/>
    </reaction>
</comment>
<dbReference type="PANTHER" id="PTHR47976:SF30">
    <property type="entry name" value="RECEPTOR-LIKE SERINE_THREONINE-PROTEIN KINASE"/>
    <property type="match status" value="1"/>
</dbReference>
<evidence type="ECO:0000256" key="1">
    <source>
        <dbReference type="ARBA" id="ARBA00004479"/>
    </source>
</evidence>
<proteinExistence type="predicted"/>
<keyword evidence="14" id="KW-0808">Transferase</keyword>
<evidence type="ECO:0000256" key="8">
    <source>
        <dbReference type="ARBA" id="ARBA00048679"/>
    </source>
</evidence>
<protein>
    <recommendedName>
        <fullName evidence="2">non-specific serine/threonine protein kinase</fullName>
        <ecNumber evidence="2">2.7.11.1</ecNumber>
    </recommendedName>
</protein>
<name>A0AAV8G1A9_9POAL</name>
<keyword evidence="9" id="KW-0067">ATP-binding</keyword>
<dbReference type="GO" id="GO:0005524">
    <property type="term" value="F:ATP binding"/>
    <property type="evidence" value="ECO:0007669"/>
    <property type="project" value="UniProtKB-UniRule"/>
</dbReference>
<dbReference type="InterPro" id="IPR051343">
    <property type="entry name" value="G-type_lectin_kinases/EP1-like"/>
</dbReference>
<evidence type="ECO:0000256" key="5">
    <source>
        <dbReference type="ARBA" id="ARBA00022734"/>
    </source>
</evidence>
<sequence>MASCLPLLAILLYFSFSVEPQSLYYNSTAIAPTSWINSPAIPLSTNYSDGSSVRALLLRLNPAGFGPSFAAGFYCFYPCKSVFFSIFIVYAIGDERGLWYPIPQVIWSANRAHPISENATLQLTSQSGLTLHDGDGSLIWTTDIGNQSVAGINITEFGNLEICSQRITVLTQLSVGTMAFVIMDNAPAQQKLQEITSSWLMTDNRNLVALQIDEDRCKKDCLENCSCKAVVYRYFDKNVSDGRCFMLSEVFSFENYKSESPYTNSSAYIKVQVAPSPPHSRGGLGKILLFTFGTLLCLLALISIYLVCLRKVEETQDSEEAESEDFNIDQLPGMPTRFSFEELREATENFTKKLGEGGFGTVFEGSWNNERIAVKRLKHTERARNDFLVEVVAIGRIHHINLSNDSSNEGHSRIYGT</sequence>
<accession>A0AAV8G1A9</accession>
<evidence type="ECO:0000256" key="4">
    <source>
        <dbReference type="ARBA" id="ARBA00022729"/>
    </source>
</evidence>
<dbReference type="SUPFAM" id="SSF51110">
    <property type="entry name" value="alpha-D-mannose-specific plant lectins"/>
    <property type="match status" value="1"/>
</dbReference>
<evidence type="ECO:0000259" key="13">
    <source>
        <dbReference type="PROSITE" id="PS50927"/>
    </source>
</evidence>
<dbReference type="GO" id="GO:0016020">
    <property type="term" value="C:membrane"/>
    <property type="evidence" value="ECO:0007669"/>
    <property type="project" value="UniProtKB-SubCell"/>
</dbReference>
<keyword evidence="6" id="KW-0675">Receptor</keyword>
<keyword evidence="10" id="KW-0472">Membrane</keyword>
<keyword evidence="9" id="KW-0547">Nucleotide-binding</keyword>
<feature type="chain" id="PRO_5043698224" description="non-specific serine/threonine protein kinase" evidence="11">
    <location>
        <begin position="21"/>
        <end position="417"/>
    </location>
</feature>
<feature type="domain" description="Bulb-type lectin" evidence="13">
    <location>
        <begin position="54"/>
        <end position="175"/>
    </location>
</feature>
<feature type="signal peptide" evidence="11">
    <location>
        <begin position="1"/>
        <end position="20"/>
    </location>
</feature>
<comment type="subcellular location">
    <subcellularLocation>
        <location evidence="1">Membrane</location>
        <topology evidence="1">Single-pass type I membrane protein</topology>
    </subcellularLocation>
</comment>
<dbReference type="InterPro" id="IPR011009">
    <property type="entry name" value="Kinase-like_dom_sf"/>
</dbReference>
<dbReference type="Pfam" id="PF07714">
    <property type="entry name" value="PK_Tyr_Ser-Thr"/>
    <property type="match status" value="1"/>
</dbReference>
<evidence type="ECO:0000259" key="12">
    <source>
        <dbReference type="PROSITE" id="PS50011"/>
    </source>
</evidence>
<keyword evidence="15" id="KW-1185">Reference proteome</keyword>
<evidence type="ECO:0000256" key="3">
    <source>
        <dbReference type="ARBA" id="ARBA00022536"/>
    </source>
</evidence>
<evidence type="ECO:0000313" key="14">
    <source>
        <dbReference type="EMBL" id="KAJ4796913.1"/>
    </source>
</evidence>
<evidence type="ECO:0000313" key="15">
    <source>
        <dbReference type="Proteomes" id="UP001140206"/>
    </source>
</evidence>
<dbReference type="Pfam" id="PF08276">
    <property type="entry name" value="PAN_2"/>
    <property type="match status" value="1"/>
</dbReference>
<dbReference type="PROSITE" id="PS50011">
    <property type="entry name" value="PROTEIN_KINASE_DOM"/>
    <property type="match status" value="1"/>
</dbReference>
<gene>
    <name evidence="14" type="ORF">LUZ62_048159</name>
</gene>
<evidence type="ECO:0000256" key="2">
    <source>
        <dbReference type="ARBA" id="ARBA00012513"/>
    </source>
</evidence>